<name>A0ABU1AKY4_9BACT</name>
<protein>
    <submittedName>
        <fullName evidence="8">SLC13 family permease</fullName>
    </submittedName>
</protein>
<feature type="transmembrane region" description="Helical" evidence="7">
    <location>
        <begin position="61"/>
        <end position="85"/>
    </location>
</feature>
<proteinExistence type="predicted"/>
<feature type="region of interest" description="Disordered" evidence="6">
    <location>
        <begin position="1"/>
        <end position="24"/>
    </location>
</feature>
<feature type="transmembrane region" description="Helical" evidence="7">
    <location>
        <begin position="31"/>
        <end position="49"/>
    </location>
</feature>
<comment type="caution">
    <text evidence="8">The sequence shown here is derived from an EMBL/GenBank/DDBJ whole genome shotgun (WGS) entry which is preliminary data.</text>
</comment>
<dbReference type="PROSITE" id="PS01271">
    <property type="entry name" value="NA_SULFATE"/>
    <property type="match status" value="1"/>
</dbReference>
<accession>A0ABU1AKY4</accession>
<dbReference type="CDD" id="cd01115">
    <property type="entry name" value="SLC13_permease"/>
    <property type="match status" value="1"/>
</dbReference>
<evidence type="ECO:0000256" key="2">
    <source>
        <dbReference type="ARBA" id="ARBA00022448"/>
    </source>
</evidence>
<dbReference type="PANTHER" id="PTHR10283">
    <property type="entry name" value="SOLUTE CARRIER FAMILY 13 MEMBER"/>
    <property type="match status" value="1"/>
</dbReference>
<dbReference type="NCBIfam" id="TIGR00785">
    <property type="entry name" value="dass"/>
    <property type="match status" value="1"/>
</dbReference>
<keyword evidence="9" id="KW-1185">Reference proteome</keyword>
<comment type="subcellular location">
    <subcellularLocation>
        <location evidence="1">Membrane</location>
        <topology evidence="1">Multi-pass membrane protein</topology>
    </subcellularLocation>
</comment>
<dbReference type="Proteomes" id="UP001243717">
    <property type="component" value="Unassembled WGS sequence"/>
</dbReference>
<keyword evidence="5 7" id="KW-0472">Membrane</keyword>
<feature type="compositionally biased region" description="Pro residues" evidence="6">
    <location>
        <begin position="1"/>
        <end position="11"/>
    </location>
</feature>
<feature type="transmembrane region" description="Helical" evidence="7">
    <location>
        <begin position="244"/>
        <end position="266"/>
    </location>
</feature>
<feature type="transmembrane region" description="Helical" evidence="7">
    <location>
        <begin position="198"/>
        <end position="224"/>
    </location>
</feature>
<feature type="transmembrane region" description="Helical" evidence="7">
    <location>
        <begin position="398"/>
        <end position="417"/>
    </location>
</feature>
<dbReference type="InterPro" id="IPR031312">
    <property type="entry name" value="Na/sul_symport_CS"/>
</dbReference>
<reference evidence="8 9" key="1">
    <citation type="submission" date="2023-04" db="EMBL/GenBank/DDBJ databases">
        <title>A novel bacteria isolated from coastal sediment.</title>
        <authorList>
            <person name="Liu X.-J."/>
            <person name="Du Z.-J."/>
        </authorList>
    </citation>
    <scope>NUCLEOTIDE SEQUENCE [LARGE SCALE GENOMIC DNA]</scope>
    <source>
        <strain evidence="8 9">SDUM461004</strain>
    </source>
</reference>
<keyword evidence="4 7" id="KW-1133">Transmembrane helix</keyword>
<evidence type="ECO:0000256" key="1">
    <source>
        <dbReference type="ARBA" id="ARBA00004141"/>
    </source>
</evidence>
<feature type="transmembrane region" description="Helical" evidence="7">
    <location>
        <begin position="369"/>
        <end position="392"/>
    </location>
</feature>
<evidence type="ECO:0000256" key="6">
    <source>
        <dbReference type="SAM" id="MobiDB-lite"/>
    </source>
</evidence>
<keyword evidence="3 7" id="KW-0812">Transmembrane</keyword>
<evidence type="ECO:0000313" key="8">
    <source>
        <dbReference type="EMBL" id="MDQ8195367.1"/>
    </source>
</evidence>
<evidence type="ECO:0000256" key="3">
    <source>
        <dbReference type="ARBA" id="ARBA00022692"/>
    </source>
</evidence>
<feature type="transmembrane region" description="Helical" evidence="7">
    <location>
        <begin position="424"/>
        <end position="441"/>
    </location>
</feature>
<evidence type="ECO:0000256" key="4">
    <source>
        <dbReference type="ARBA" id="ARBA00022989"/>
    </source>
</evidence>
<feature type="transmembrane region" description="Helical" evidence="7">
    <location>
        <begin position="168"/>
        <end position="186"/>
    </location>
</feature>
<dbReference type="InterPro" id="IPR001898">
    <property type="entry name" value="SLC13A/DASS"/>
</dbReference>
<feature type="transmembrane region" description="Helical" evidence="7">
    <location>
        <begin position="105"/>
        <end position="123"/>
    </location>
</feature>
<dbReference type="EMBL" id="JARXIC010000022">
    <property type="protein sequence ID" value="MDQ8195367.1"/>
    <property type="molecule type" value="Genomic_DNA"/>
</dbReference>
<evidence type="ECO:0000256" key="5">
    <source>
        <dbReference type="ARBA" id="ARBA00023136"/>
    </source>
</evidence>
<sequence length="522" mass="56014">MKSPSIPPRATQPPTKEPLTPSKRESFNRRALTGLILAPLGFILILLAPTPEGMSIEAQRAAAVAFIMAILWICETIPIPITSLLPIVLFPSLGIMPTSQATAPYGSHLVFLFMGGFIIALSMQRWDLHRRLALHVIRLIGFSPSRLVLGFMLATALLSAFVSNTATTVMMLPIGLAVITQASAALKQSQSGSSEKALHAFSINLMLGIAYAASIGGLATLIGTPPNTVLAGYLSKTYNYEITFANWLLVGVPMVALFLPICWLWLTRICNPMKGLRLPDSDKVLKQQIAELGVMNTGEKWTLAVFSLTALGWLFRPQIAQFFPDPSMLKDSSIAIAGAICLFFLPTNLRKHEFVMNWEWASKLPWGVLLLFGGGFALAQGFAVSGLANWIVNQVGMLSNLPIVALILCIALIVTFLTELTSNTATATILMPVLAGVAIGLGQSPLLLIAPAALSASCAFMLPVATPPNAIVFSSGHVSIPQMMKAGFGLNVIGIFLITLITYIALIPAFEIVLNIVPTWAQ</sequence>
<dbReference type="Pfam" id="PF00939">
    <property type="entry name" value="Na_sulph_symp"/>
    <property type="match status" value="1"/>
</dbReference>
<feature type="transmembrane region" description="Helical" evidence="7">
    <location>
        <begin position="486"/>
        <end position="510"/>
    </location>
</feature>
<evidence type="ECO:0000313" key="9">
    <source>
        <dbReference type="Proteomes" id="UP001243717"/>
    </source>
</evidence>
<gene>
    <name evidence="8" type="ORF">QEH59_13095</name>
</gene>
<dbReference type="RefSeq" id="WP_308985823.1">
    <property type="nucleotide sequence ID" value="NZ_JARXIC010000022.1"/>
</dbReference>
<evidence type="ECO:0000256" key="7">
    <source>
        <dbReference type="SAM" id="Phobius"/>
    </source>
</evidence>
<organism evidence="8 9">
    <name type="scientific">Thalassobacterium sedimentorum</name>
    <dbReference type="NCBI Taxonomy" id="3041258"/>
    <lineage>
        <taxon>Bacteria</taxon>
        <taxon>Pseudomonadati</taxon>
        <taxon>Verrucomicrobiota</taxon>
        <taxon>Opitutia</taxon>
        <taxon>Puniceicoccales</taxon>
        <taxon>Coraliomargaritaceae</taxon>
        <taxon>Thalassobacterium</taxon>
    </lineage>
</organism>
<feature type="transmembrane region" description="Helical" evidence="7">
    <location>
        <begin position="144"/>
        <end position="162"/>
    </location>
</feature>
<keyword evidence="2" id="KW-0813">Transport</keyword>
<dbReference type="PANTHER" id="PTHR10283:SF82">
    <property type="entry name" value="SOLUTE CARRIER FAMILY 13 MEMBER 2"/>
    <property type="match status" value="1"/>
</dbReference>